<dbReference type="EMBL" id="CM023478">
    <property type="protein sequence ID" value="KAH7933930.1"/>
    <property type="molecule type" value="Genomic_DNA"/>
</dbReference>
<gene>
    <name evidence="1" type="ORF">HPB49_019324</name>
</gene>
<keyword evidence="2" id="KW-1185">Reference proteome</keyword>
<dbReference type="Proteomes" id="UP000821865">
    <property type="component" value="Chromosome 9"/>
</dbReference>
<protein>
    <submittedName>
        <fullName evidence="1">Uncharacterized protein</fullName>
    </submittedName>
</protein>
<evidence type="ECO:0000313" key="2">
    <source>
        <dbReference type="Proteomes" id="UP000821865"/>
    </source>
</evidence>
<proteinExistence type="predicted"/>
<evidence type="ECO:0000313" key="1">
    <source>
        <dbReference type="EMBL" id="KAH7933930.1"/>
    </source>
</evidence>
<comment type="caution">
    <text evidence="1">The sequence shown here is derived from an EMBL/GenBank/DDBJ whole genome shotgun (WGS) entry which is preliminary data.</text>
</comment>
<sequence length="189" mass="20916">MGANVFDKVPVRKVGEALYEWFLCACAINLPITRPILATKVKQFALVDFQPGGGWVQRFREKHGIVYKAVTGEGASLDVEAKQKWVEVTFPLILNSCTDTDVSNGDETGLFFQMLPSKMHVLKGDVCKGGKYRKLRLTAFLRASIDGNNRCPAFVIGKSKYFPLLPFCCQDTGTLPSQPQGMDDAKTFS</sequence>
<name>A0ACB8C522_DERSI</name>
<organism evidence="1 2">
    <name type="scientific">Dermacentor silvarum</name>
    <name type="common">Tick</name>
    <dbReference type="NCBI Taxonomy" id="543639"/>
    <lineage>
        <taxon>Eukaryota</taxon>
        <taxon>Metazoa</taxon>
        <taxon>Ecdysozoa</taxon>
        <taxon>Arthropoda</taxon>
        <taxon>Chelicerata</taxon>
        <taxon>Arachnida</taxon>
        <taxon>Acari</taxon>
        <taxon>Parasitiformes</taxon>
        <taxon>Ixodida</taxon>
        <taxon>Ixodoidea</taxon>
        <taxon>Ixodidae</taxon>
        <taxon>Rhipicephalinae</taxon>
        <taxon>Dermacentor</taxon>
    </lineage>
</organism>
<accession>A0ACB8C522</accession>
<reference evidence="1" key="1">
    <citation type="submission" date="2020-05" db="EMBL/GenBank/DDBJ databases">
        <title>Large-scale comparative analyses of tick genomes elucidate their genetic diversity and vector capacities.</title>
        <authorList>
            <person name="Jia N."/>
            <person name="Wang J."/>
            <person name="Shi W."/>
            <person name="Du L."/>
            <person name="Sun Y."/>
            <person name="Zhan W."/>
            <person name="Jiang J."/>
            <person name="Wang Q."/>
            <person name="Zhang B."/>
            <person name="Ji P."/>
            <person name="Sakyi L.B."/>
            <person name="Cui X."/>
            <person name="Yuan T."/>
            <person name="Jiang B."/>
            <person name="Yang W."/>
            <person name="Lam T.T.-Y."/>
            <person name="Chang Q."/>
            <person name="Ding S."/>
            <person name="Wang X."/>
            <person name="Zhu J."/>
            <person name="Ruan X."/>
            <person name="Zhao L."/>
            <person name="Wei J."/>
            <person name="Que T."/>
            <person name="Du C."/>
            <person name="Cheng J."/>
            <person name="Dai P."/>
            <person name="Han X."/>
            <person name="Huang E."/>
            <person name="Gao Y."/>
            <person name="Liu J."/>
            <person name="Shao H."/>
            <person name="Ye R."/>
            <person name="Li L."/>
            <person name="Wei W."/>
            <person name="Wang X."/>
            <person name="Wang C."/>
            <person name="Yang T."/>
            <person name="Huo Q."/>
            <person name="Li W."/>
            <person name="Guo W."/>
            <person name="Chen H."/>
            <person name="Zhou L."/>
            <person name="Ni X."/>
            <person name="Tian J."/>
            <person name="Zhou Y."/>
            <person name="Sheng Y."/>
            <person name="Liu T."/>
            <person name="Pan Y."/>
            <person name="Xia L."/>
            <person name="Li J."/>
            <person name="Zhao F."/>
            <person name="Cao W."/>
        </authorList>
    </citation>
    <scope>NUCLEOTIDE SEQUENCE</scope>
    <source>
        <strain evidence="1">Dsil-2018</strain>
    </source>
</reference>